<evidence type="ECO:0000313" key="1">
    <source>
        <dbReference type="EMBL" id="SNX74390.1"/>
    </source>
</evidence>
<dbReference type="EMBL" id="OAOQ01000022">
    <property type="protein sequence ID" value="SNX74390.1"/>
    <property type="molecule type" value="Genomic_DNA"/>
</dbReference>
<gene>
    <name evidence="1" type="ORF">SAMN05878503_12218</name>
</gene>
<dbReference type="Proteomes" id="UP000219467">
    <property type="component" value="Unassembled WGS sequence"/>
</dbReference>
<keyword evidence="2" id="KW-1185">Reference proteome</keyword>
<protein>
    <recommendedName>
        <fullName evidence="3">Cthe-2314-like HEPN domain-containing protein</fullName>
    </recommendedName>
</protein>
<organism evidence="1 2">
    <name type="scientific">Cereibacter ovatus</name>
    <dbReference type="NCBI Taxonomy" id="439529"/>
    <lineage>
        <taxon>Bacteria</taxon>
        <taxon>Pseudomonadati</taxon>
        <taxon>Pseudomonadota</taxon>
        <taxon>Alphaproteobacteria</taxon>
        <taxon>Rhodobacterales</taxon>
        <taxon>Paracoccaceae</taxon>
        <taxon>Cereibacter</taxon>
    </lineage>
</organism>
<evidence type="ECO:0000313" key="2">
    <source>
        <dbReference type="Proteomes" id="UP000219467"/>
    </source>
</evidence>
<accession>A0A285D3J5</accession>
<name>A0A285D3J5_9RHOB</name>
<dbReference type="AlphaFoldDB" id="A0A285D3J5"/>
<proteinExistence type="predicted"/>
<reference evidence="2" key="1">
    <citation type="submission" date="2017-08" db="EMBL/GenBank/DDBJ databases">
        <authorList>
            <person name="Varghese N."/>
            <person name="Submissions S."/>
        </authorList>
    </citation>
    <scope>NUCLEOTIDE SEQUENCE [LARGE SCALE GENOMIC DNA]</scope>
    <source>
        <strain evidence="2">JA234</strain>
    </source>
</reference>
<dbReference type="RefSeq" id="WP_235841049.1">
    <property type="nucleotide sequence ID" value="NZ_OAOQ01000022.1"/>
</dbReference>
<sequence>MDGQRVSQEEFEELLRERLSLYEQLHRRQFRGEGIGLKLADYGWRRRDTNKGGLSFDLMHFDQMSAEFARDAANHINELVVLTRDVADWTDMMSETENEGEKDEIYYEFIGLPVTLALCMPQAMKEKFYFYISHLANQARRISHGPVQDNLVEDHRINRDVARKLIGDWPKGQDFLTLLDRISDEEMSRRTQNFRNGFSHQITPGIHVGMTRFVTRSIFKNQEDLDVIFGDQSRMPQELRRPPMKPGEKRIIYGFGGQDALKLQDVVAVLVEQIQRIHECYEMFKEYVWFYEDQFYRDAKKSV</sequence>
<evidence type="ECO:0008006" key="3">
    <source>
        <dbReference type="Google" id="ProtNLM"/>
    </source>
</evidence>